<evidence type="ECO:0000256" key="2">
    <source>
        <dbReference type="ARBA" id="ARBA00005992"/>
    </source>
</evidence>
<name>A0A1G9R4D1_9PROT</name>
<evidence type="ECO:0000256" key="7">
    <source>
        <dbReference type="PROSITE-ProRule" id="PRU01373"/>
    </source>
</evidence>
<keyword evidence="4 7" id="KW-0133">Cell shape</keyword>
<evidence type="ECO:0000259" key="8">
    <source>
        <dbReference type="PROSITE" id="PS52029"/>
    </source>
</evidence>
<comment type="pathway">
    <text evidence="1 7">Cell wall biogenesis; peptidoglycan biosynthesis.</text>
</comment>
<dbReference type="PROSITE" id="PS52029">
    <property type="entry name" value="LD_TPASE"/>
    <property type="match status" value="1"/>
</dbReference>
<proteinExistence type="inferred from homology"/>
<dbReference type="GO" id="GO:0016740">
    <property type="term" value="F:transferase activity"/>
    <property type="evidence" value="ECO:0007669"/>
    <property type="project" value="UniProtKB-KW"/>
</dbReference>
<evidence type="ECO:0000256" key="3">
    <source>
        <dbReference type="ARBA" id="ARBA00022679"/>
    </source>
</evidence>
<dbReference type="PANTHER" id="PTHR38589:SF1">
    <property type="entry name" value="BLR0621 PROTEIN"/>
    <property type="match status" value="1"/>
</dbReference>
<gene>
    <name evidence="9" type="ORF">SAMN04488568_10650</name>
</gene>
<dbReference type="InterPro" id="IPR005490">
    <property type="entry name" value="LD_TPept_cat_dom"/>
</dbReference>
<keyword evidence="10" id="KW-1185">Reference proteome</keyword>
<sequence length="157" mass="17207">MDLAGKRVRAALGRSGICPQNSKQEGDGATPTGRYALRRILYRADRMTPPLTALPARPIRADDGWCDAPDDPAYNRPVRLPYPASHETLFREDGLYDIILVVGHNDDPPVPGLGSAIFLHCKRGDYEPTEGCVALDPDDVRRLLSNAKPGDHLVIEP</sequence>
<dbReference type="SUPFAM" id="SSF141523">
    <property type="entry name" value="L,D-transpeptidase catalytic domain-like"/>
    <property type="match status" value="1"/>
</dbReference>
<reference evidence="9 10" key="1">
    <citation type="submission" date="2016-10" db="EMBL/GenBank/DDBJ databases">
        <authorList>
            <person name="de Groot N.N."/>
        </authorList>
    </citation>
    <scope>NUCLEOTIDE SEQUENCE [LARGE SCALE GENOMIC DNA]</scope>
    <source>
        <strain evidence="9 10">DSM 16077</strain>
    </source>
</reference>
<keyword evidence="3" id="KW-0808">Transferase</keyword>
<evidence type="ECO:0000256" key="6">
    <source>
        <dbReference type="ARBA" id="ARBA00023316"/>
    </source>
</evidence>
<comment type="similarity">
    <text evidence="2">Belongs to the YkuD family.</text>
</comment>
<dbReference type="STRING" id="144026.SAMN04488568_10650"/>
<evidence type="ECO:0000256" key="1">
    <source>
        <dbReference type="ARBA" id="ARBA00004752"/>
    </source>
</evidence>
<evidence type="ECO:0000313" key="10">
    <source>
        <dbReference type="Proteomes" id="UP000199759"/>
    </source>
</evidence>
<dbReference type="EMBL" id="FNHG01000006">
    <property type="protein sequence ID" value="SDM17697.1"/>
    <property type="molecule type" value="Genomic_DNA"/>
</dbReference>
<dbReference type="UniPathway" id="UPA00219"/>
<evidence type="ECO:0000256" key="4">
    <source>
        <dbReference type="ARBA" id="ARBA00022960"/>
    </source>
</evidence>
<feature type="domain" description="L,D-TPase catalytic" evidence="8">
    <location>
        <begin position="1"/>
        <end position="156"/>
    </location>
</feature>
<dbReference type="AlphaFoldDB" id="A0A1G9R4D1"/>
<keyword evidence="6 7" id="KW-0961">Cell wall biogenesis/degradation</keyword>
<dbReference type="InterPro" id="IPR038063">
    <property type="entry name" value="Transpep_catalytic_dom"/>
</dbReference>
<organism evidence="9 10">
    <name type="scientific">Maricaulis salignorans</name>
    <dbReference type="NCBI Taxonomy" id="144026"/>
    <lineage>
        <taxon>Bacteria</taxon>
        <taxon>Pseudomonadati</taxon>
        <taxon>Pseudomonadota</taxon>
        <taxon>Alphaproteobacteria</taxon>
        <taxon>Maricaulales</taxon>
        <taxon>Maricaulaceae</taxon>
        <taxon>Maricaulis</taxon>
    </lineage>
</organism>
<keyword evidence="5 7" id="KW-0573">Peptidoglycan synthesis</keyword>
<dbReference type="Pfam" id="PF03734">
    <property type="entry name" value="YkuD"/>
    <property type="match status" value="1"/>
</dbReference>
<accession>A0A1G9R4D1</accession>
<dbReference type="GO" id="GO:0004180">
    <property type="term" value="F:carboxypeptidase activity"/>
    <property type="evidence" value="ECO:0007669"/>
    <property type="project" value="UniProtKB-ARBA"/>
</dbReference>
<dbReference type="GO" id="GO:0071555">
    <property type="term" value="P:cell wall organization"/>
    <property type="evidence" value="ECO:0007669"/>
    <property type="project" value="UniProtKB-UniRule"/>
</dbReference>
<feature type="active site" description="Nucleophile" evidence="7">
    <location>
        <position position="132"/>
    </location>
</feature>
<feature type="active site" description="Proton donor/acceptor" evidence="7">
    <location>
        <position position="120"/>
    </location>
</feature>
<dbReference type="Proteomes" id="UP000199759">
    <property type="component" value="Unassembled WGS sequence"/>
</dbReference>
<dbReference type="PANTHER" id="PTHR38589">
    <property type="entry name" value="BLR0621 PROTEIN"/>
    <property type="match status" value="1"/>
</dbReference>
<dbReference type="GO" id="GO:0009252">
    <property type="term" value="P:peptidoglycan biosynthetic process"/>
    <property type="evidence" value="ECO:0007669"/>
    <property type="project" value="UniProtKB-UniPathway"/>
</dbReference>
<evidence type="ECO:0000313" key="9">
    <source>
        <dbReference type="EMBL" id="SDM17697.1"/>
    </source>
</evidence>
<evidence type="ECO:0000256" key="5">
    <source>
        <dbReference type="ARBA" id="ARBA00022984"/>
    </source>
</evidence>
<protein>
    <submittedName>
        <fullName evidence="9">L,D-transpeptidase catalytic domain</fullName>
    </submittedName>
</protein>
<dbReference type="GO" id="GO:0008360">
    <property type="term" value="P:regulation of cell shape"/>
    <property type="evidence" value="ECO:0007669"/>
    <property type="project" value="UniProtKB-UniRule"/>
</dbReference>